<feature type="compositionally biased region" description="Basic and acidic residues" evidence="1">
    <location>
        <begin position="391"/>
        <end position="405"/>
    </location>
</feature>
<feature type="region of interest" description="Disordered" evidence="1">
    <location>
        <begin position="326"/>
        <end position="405"/>
    </location>
</feature>
<feature type="region of interest" description="Disordered" evidence="1">
    <location>
        <begin position="461"/>
        <end position="498"/>
    </location>
</feature>
<evidence type="ECO:0000256" key="1">
    <source>
        <dbReference type="SAM" id="MobiDB-lite"/>
    </source>
</evidence>
<name>A0AAV2Q3E4_MEGNR</name>
<evidence type="ECO:0000313" key="2">
    <source>
        <dbReference type="EMBL" id="CAL4069812.1"/>
    </source>
</evidence>
<proteinExistence type="predicted"/>
<protein>
    <submittedName>
        <fullName evidence="2">Uncharacterized protein</fullName>
    </submittedName>
</protein>
<dbReference type="EMBL" id="CAXKWB010003662">
    <property type="protein sequence ID" value="CAL4069812.1"/>
    <property type="molecule type" value="Genomic_DNA"/>
</dbReference>
<sequence>MEFTLQGDSNINRQSSFVTGSNLASQPGGNLQGAESCSVRTENPLDALLDELQTFAKPPAENDATNATVDITTIITPASPAPTSVVPTNILSNTTPIAVSPLCQNSTTKAVTPLCLTLPSGVRRLPSYPSSDSQPSPVKTPSNLYPGFLKNCQDTSVVENKKANNTPSTLYSSETSSSSLNDKNETTGVKKFSNKNYKKLGIDTKSINHNSDVSNIRNEIQVDNKSEKTNCSSKLACEDSVLSPKEPIFKTPKVYVDSSKDSVSNRNSKCLPTPPCPPARSSSKTSTILPISACSAPAIGKGITPGGMVTSVVNGVLRNSEGRELYGPVLRQRPPLGRASFSEDSSFSSASTNSSTGSSRAGQLSSNSSSTESVNSQEGASSKSQQNEQNVDSKQRQVEPKPRQDVLEQRHIELLRRQKQLQEQYQRLQNIQRSGGRLAPANVDLKKTGSESNLTAQLGLSLHPSSLGSQSTTVSTYKPDQPPTHTSTLPKNYSSTTTNDKCKPTIVDKENIAMQEKKICDDRKRETDII</sequence>
<feature type="compositionally biased region" description="Low complexity" evidence="1">
    <location>
        <begin position="168"/>
        <end position="180"/>
    </location>
</feature>
<gene>
    <name evidence="2" type="ORF">MNOR_LOCUS8060</name>
</gene>
<feature type="compositionally biased region" description="Low complexity" evidence="1">
    <location>
        <begin position="337"/>
        <end position="376"/>
    </location>
</feature>
<keyword evidence="3" id="KW-1185">Reference proteome</keyword>
<feature type="compositionally biased region" description="Polar residues" evidence="1">
    <location>
        <begin position="377"/>
        <end position="390"/>
    </location>
</feature>
<feature type="compositionally biased region" description="Polar residues" evidence="1">
    <location>
        <begin position="472"/>
        <end position="498"/>
    </location>
</feature>
<feature type="region of interest" description="Disordered" evidence="1">
    <location>
        <begin position="258"/>
        <end position="284"/>
    </location>
</feature>
<comment type="caution">
    <text evidence="2">The sequence shown here is derived from an EMBL/GenBank/DDBJ whole genome shotgun (WGS) entry which is preliminary data.</text>
</comment>
<organism evidence="2 3">
    <name type="scientific">Meganyctiphanes norvegica</name>
    <name type="common">Northern krill</name>
    <name type="synonym">Thysanopoda norvegica</name>
    <dbReference type="NCBI Taxonomy" id="48144"/>
    <lineage>
        <taxon>Eukaryota</taxon>
        <taxon>Metazoa</taxon>
        <taxon>Ecdysozoa</taxon>
        <taxon>Arthropoda</taxon>
        <taxon>Crustacea</taxon>
        <taxon>Multicrustacea</taxon>
        <taxon>Malacostraca</taxon>
        <taxon>Eumalacostraca</taxon>
        <taxon>Eucarida</taxon>
        <taxon>Euphausiacea</taxon>
        <taxon>Euphausiidae</taxon>
        <taxon>Meganyctiphanes</taxon>
    </lineage>
</organism>
<dbReference type="Proteomes" id="UP001497623">
    <property type="component" value="Unassembled WGS sequence"/>
</dbReference>
<reference evidence="2 3" key="1">
    <citation type="submission" date="2024-05" db="EMBL/GenBank/DDBJ databases">
        <authorList>
            <person name="Wallberg A."/>
        </authorList>
    </citation>
    <scope>NUCLEOTIDE SEQUENCE [LARGE SCALE GENOMIC DNA]</scope>
</reference>
<feature type="region of interest" description="Disordered" evidence="1">
    <location>
        <begin position="160"/>
        <end position="188"/>
    </location>
</feature>
<feature type="compositionally biased region" description="Low complexity" evidence="1">
    <location>
        <begin position="461"/>
        <end position="471"/>
    </location>
</feature>
<accession>A0AAV2Q3E4</accession>
<evidence type="ECO:0000313" key="3">
    <source>
        <dbReference type="Proteomes" id="UP001497623"/>
    </source>
</evidence>
<dbReference type="AlphaFoldDB" id="A0AAV2Q3E4"/>